<dbReference type="SUPFAM" id="SSF47413">
    <property type="entry name" value="lambda repressor-like DNA-binding domains"/>
    <property type="match status" value="1"/>
</dbReference>
<dbReference type="InterPro" id="IPR010982">
    <property type="entry name" value="Lambda_DNA-bd_dom_sf"/>
</dbReference>
<dbReference type="Pfam" id="PF13560">
    <property type="entry name" value="HTH_31"/>
    <property type="match status" value="1"/>
</dbReference>
<dbReference type="GO" id="GO:0003677">
    <property type="term" value="F:DNA binding"/>
    <property type="evidence" value="ECO:0007669"/>
    <property type="project" value="InterPro"/>
</dbReference>
<dbReference type="CDD" id="cd00093">
    <property type="entry name" value="HTH_XRE"/>
    <property type="match status" value="1"/>
</dbReference>
<accession>A0A238X323</accession>
<dbReference type="InterPro" id="IPR043917">
    <property type="entry name" value="DUF5753"/>
</dbReference>
<dbReference type="InterPro" id="IPR001387">
    <property type="entry name" value="Cro/C1-type_HTH"/>
</dbReference>
<evidence type="ECO:0000313" key="2">
    <source>
        <dbReference type="EMBL" id="SNR52239.1"/>
    </source>
</evidence>
<protein>
    <submittedName>
        <fullName evidence="2">Helix-turn-helix domain-containing protein</fullName>
    </submittedName>
</protein>
<gene>
    <name evidence="2" type="ORF">SAMN06265355_103534</name>
</gene>
<dbReference type="RefSeq" id="WP_143227021.1">
    <property type="nucleotide sequence ID" value="NZ_FZNP01000003.1"/>
</dbReference>
<proteinExistence type="predicted"/>
<sequence length="270" mass="30770">MSVRESIDPASSLWAWLAFDLWFHRTQRGLSLAQTGMIVHVTRATVSNWEAGRLRPRDTYMRRLDQAWDTGGHFERLHMFACNGHDPDWFKQYIQYEEAADVLKMYHGKTVPALAQTKTYAEALLKAAGRADEAETEAKSRMKRQDVLRRKQPPYLWILIDQEVLENVVGGREVMAEQLCYLLELAAAERVCVRVVPRASGWHPGHDGHFQVMTINGRGVSYAVAQVAGRLIEAGDESTLLEVRFDQIGALALPRSDSRILMEQTLRTYE</sequence>
<organism evidence="2 3">
    <name type="scientific">Actinomadura mexicana</name>
    <dbReference type="NCBI Taxonomy" id="134959"/>
    <lineage>
        <taxon>Bacteria</taxon>
        <taxon>Bacillati</taxon>
        <taxon>Actinomycetota</taxon>
        <taxon>Actinomycetes</taxon>
        <taxon>Streptosporangiales</taxon>
        <taxon>Thermomonosporaceae</taxon>
        <taxon>Actinomadura</taxon>
    </lineage>
</organism>
<keyword evidence="3" id="KW-1185">Reference proteome</keyword>
<dbReference type="Pfam" id="PF19054">
    <property type="entry name" value="DUF5753"/>
    <property type="match status" value="1"/>
</dbReference>
<dbReference type="Proteomes" id="UP000198420">
    <property type="component" value="Unassembled WGS sequence"/>
</dbReference>
<evidence type="ECO:0000259" key="1">
    <source>
        <dbReference type="PROSITE" id="PS50943"/>
    </source>
</evidence>
<reference evidence="3" key="1">
    <citation type="submission" date="2017-06" db="EMBL/GenBank/DDBJ databases">
        <authorList>
            <person name="Varghese N."/>
            <person name="Submissions S."/>
        </authorList>
    </citation>
    <scope>NUCLEOTIDE SEQUENCE [LARGE SCALE GENOMIC DNA]</scope>
    <source>
        <strain evidence="3">DSM 44485</strain>
    </source>
</reference>
<feature type="domain" description="HTH cro/C1-type" evidence="1">
    <location>
        <begin position="21"/>
        <end position="64"/>
    </location>
</feature>
<dbReference type="OrthoDB" id="3355929at2"/>
<evidence type="ECO:0000313" key="3">
    <source>
        <dbReference type="Proteomes" id="UP000198420"/>
    </source>
</evidence>
<dbReference type="EMBL" id="FZNP01000003">
    <property type="protein sequence ID" value="SNR52239.1"/>
    <property type="molecule type" value="Genomic_DNA"/>
</dbReference>
<dbReference type="AlphaFoldDB" id="A0A238X323"/>
<dbReference type="Gene3D" id="1.10.260.40">
    <property type="entry name" value="lambda repressor-like DNA-binding domains"/>
    <property type="match status" value="1"/>
</dbReference>
<name>A0A238X323_9ACTN</name>
<dbReference type="PROSITE" id="PS50943">
    <property type="entry name" value="HTH_CROC1"/>
    <property type="match status" value="1"/>
</dbReference>